<dbReference type="InterPro" id="IPR017452">
    <property type="entry name" value="GPCR_Rhodpsn_7TM"/>
</dbReference>
<evidence type="ECO:0000259" key="10">
    <source>
        <dbReference type="PROSITE" id="PS50262"/>
    </source>
</evidence>
<sequence>MNNTTLTDYPATQIIDQYVTPVIVIIGLPGNILSLIIWMQKRMRHSSGYYLAALALDDLIFLLLSIVFEIHNTWHIKILDVPVLCEAFPVVFLPTQYLSPFFVLAFTTERYISICHPFKREKYCTIKRAKIVIISLIVFVLCLCSPMGYFFTMAEDCTLRETVLDGYPKSVYNIYTLTMDLFCFFLVPMTVLVMNILVIVELRRLTRMESAQLHGSPQRTAATTVTLLAVSFYQIFTTLPVSIVYTLYMEFVVEEGETDPIILKRHYTYNLVMAIIKEYGITHYAFNFLIYIITGKMFRQELRRLLLRPFSKLGLTLTRDYTSLTGSTRVANESSRKWVSTNGNHKEPKSVADETLL</sequence>
<feature type="compositionally biased region" description="Basic and acidic residues" evidence="8">
    <location>
        <begin position="344"/>
        <end position="357"/>
    </location>
</feature>
<dbReference type="KEGG" id="bgt:106079361"/>
<feature type="transmembrane region" description="Helical" evidence="9">
    <location>
        <begin position="268"/>
        <end position="294"/>
    </location>
</feature>
<evidence type="ECO:0000256" key="6">
    <source>
        <dbReference type="ARBA" id="ARBA00023170"/>
    </source>
</evidence>
<dbReference type="GO" id="GO:0004930">
    <property type="term" value="F:G protein-coupled receptor activity"/>
    <property type="evidence" value="ECO:0007669"/>
    <property type="project" value="UniProtKB-KW"/>
</dbReference>
<dbReference type="STRING" id="6526.A0A2C9K336"/>
<dbReference type="PRINTS" id="PR00237">
    <property type="entry name" value="GPCRRHODOPSN"/>
</dbReference>
<keyword evidence="7" id="KW-0807">Transducer</keyword>
<dbReference type="GO" id="GO:0005886">
    <property type="term" value="C:plasma membrane"/>
    <property type="evidence" value="ECO:0007669"/>
    <property type="project" value="TreeGrafter"/>
</dbReference>
<feature type="transmembrane region" description="Helical" evidence="9">
    <location>
        <begin position="18"/>
        <end position="37"/>
    </location>
</feature>
<gene>
    <name evidence="11" type="primary">106079361</name>
    <name evidence="14" type="synonym">LOC106079361</name>
</gene>
<evidence type="ECO:0000256" key="4">
    <source>
        <dbReference type="ARBA" id="ARBA00023040"/>
    </source>
</evidence>
<dbReference type="OrthoDB" id="9990906at2759"/>
<dbReference type="Proteomes" id="UP001165740">
    <property type="component" value="Chromosome 1"/>
</dbReference>
<keyword evidence="2 9" id="KW-0812">Transmembrane</keyword>
<accession>A0A2C9K336</accession>
<feature type="transmembrane region" description="Helical" evidence="9">
    <location>
        <begin position="129"/>
        <end position="152"/>
    </location>
</feature>
<evidence type="ECO:0000256" key="9">
    <source>
        <dbReference type="SAM" id="Phobius"/>
    </source>
</evidence>
<feature type="transmembrane region" description="Helical" evidence="9">
    <location>
        <begin position="221"/>
        <end position="248"/>
    </location>
</feature>
<evidence type="ECO:0000256" key="2">
    <source>
        <dbReference type="ARBA" id="ARBA00022692"/>
    </source>
</evidence>
<evidence type="ECO:0000256" key="3">
    <source>
        <dbReference type="ARBA" id="ARBA00022989"/>
    </source>
</evidence>
<dbReference type="Gene3D" id="1.20.1070.10">
    <property type="entry name" value="Rhodopsin 7-helix transmembrane proteins"/>
    <property type="match status" value="1"/>
</dbReference>
<dbReference type="PANTHER" id="PTHR24243:SF233">
    <property type="entry name" value="THYROTROPIN-RELEASING HORMONE RECEPTOR"/>
    <property type="match status" value="1"/>
</dbReference>
<dbReference type="SUPFAM" id="SSF81321">
    <property type="entry name" value="Family A G protein-coupled receptor-like"/>
    <property type="match status" value="1"/>
</dbReference>
<dbReference type="CDD" id="cd14978">
    <property type="entry name" value="7tmA_FMRFamide_R-like"/>
    <property type="match status" value="1"/>
</dbReference>
<evidence type="ECO:0000313" key="11">
    <source>
        <dbReference type="EnsemblMetazoa" id="BGLB012293-PB"/>
    </source>
</evidence>
<protein>
    <submittedName>
        <fullName evidence="14">Neuromedin-U receptor 2-like</fullName>
    </submittedName>
</protein>
<feature type="transmembrane region" description="Helical" evidence="9">
    <location>
        <begin position="172"/>
        <end position="200"/>
    </location>
</feature>
<feature type="transmembrane region" description="Helical" evidence="9">
    <location>
        <begin position="49"/>
        <end position="68"/>
    </location>
</feature>
<evidence type="ECO:0000256" key="8">
    <source>
        <dbReference type="SAM" id="MobiDB-lite"/>
    </source>
</evidence>
<keyword evidence="6" id="KW-0675">Receptor</keyword>
<dbReference type="InterPro" id="IPR000276">
    <property type="entry name" value="GPCR_Rhodpsn"/>
</dbReference>
<dbReference type="Proteomes" id="UP000076420">
    <property type="component" value="Unassembled WGS sequence"/>
</dbReference>
<evidence type="ECO:0000313" key="13">
    <source>
        <dbReference type="Proteomes" id="UP001165740"/>
    </source>
</evidence>
<reference evidence="11" key="1">
    <citation type="submission" date="2020-05" db="UniProtKB">
        <authorList>
            <consortium name="EnsemblMetazoa"/>
        </authorList>
    </citation>
    <scope>IDENTIFICATION</scope>
    <source>
        <strain evidence="11">BB02</strain>
    </source>
</reference>
<dbReference type="EnsemblMetazoa" id="BGLB012293-RB">
    <property type="protein sequence ID" value="BGLB012293-PB"/>
    <property type="gene ID" value="BGLB012293"/>
</dbReference>
<keyword evidence="3 9" id="KW-1133">Transmembrane helix</keyword>
<keyword evidence="4" id="KW-0297">G-protein coupled receptor</keyword>
<evidence type="ECO:0000256" key="1">
    <source>
        <dbReference type="ARBA" id="ARBA00004141"/>
    </source>
</evidence>
<dbReference type="PROSITE" id="PS50262">
    <property type="entry name" value="G_PROTEIN_RECEP_F1_2"/>
    <property type="match status" value="1"/>
</dbReference>
<dbReference type="VEuPathDB" id="VectorBase:BGLB012293"/>
<reference evidence="14" key="2">
    <citation type="submission" date="2025-04" db="UniProtKB">
        <authorList>
            <consortium name="RefSeq"/>
        </authorList>
    </citation>
    <scope>IDENTIFICATION</scope>
</reference>
<organism evidence="11 12">
    <name type="scientific">Biomphalaria glabrata</name>
    <name type="common">Bloodfluke planorb</name>
    <name type="synonym">Freshwater snail</name>
    <dbReference type="NCBI Taxonomy" id="6526"/>
    <lineage>
        <taxon>Eukaryota</taxon>
        <taxon>Metazoa</taxon>
        <taxon>Spiralia</taxon>
        <taxon>Lophotrochozoa</taxon>
        <taxon>Mollusca</taxon>
        <taxon>Gastropoda</taxon>
        <taxon>Heterobranchia</taxon>
        <taxon>Euthyneura</taxon>
        <taxon>Panpulmonata</taxon>
        <taxon>Hygrophila</taxon>
        <taxon>Lymnaeoidea</taxon>
        <taxon>Planorbidae</taxon>
        <taxon>Biomphalaria</taxon>
    </lineage>
</organism>
<evidence type="ECO:0000256" key="5">
    <source>
        <dbReference type="ARBA" id="ARBA00023136"/>
    </source>
</evidence>
<dbReference type="PANTHER" id="PTHR24243">
    <property type="entry name" value="G-PROTEIN COUPLED RECEPTOR"/>
    <property type="match status" value="1"/>
</dbReference>
<name>A0A2C9K336_BIOGL</name>
<dbReference type="AlphaFoldDB" id="A0A2C9K336"/>
<feature type="domain" description="G-protein coupled receptors family 1 profile" evidence="10">
    <location>
        <begin position="30"/>
        <end position="291"/>
    </location>
</feature>
<dbReference type="RefSeq" id="XP_055888855.1">
    <property type="nucleotide sequence ID" value="XM_056032880.1"/>
</dbReference>
<feature type="transmembrane region" description="Helical" evidence="9">
    <location>
        <begin position="88"/>
        <end position="108"/>
    </location>
</feature>
<comment type="subcellular location">
    <subcellularLocation>
        <location evidence="1">Membrane</location>
        <topology evidence="1">Multi-pass membrane protein</topology>
    </subcellularLocation>
</comment>
<evidence type="ECO:0000256" key="7">
    <source>
        <dbReference type="ARBA" id="ARBA00023224"/>
    </source>
</evidence>
<keyword evidence="13" id="KW-1185">Reference proteome</keyword>
<dbReference type="Pfam" id="PF00001">
    <property type="entry name" value="7tm_1"/>
    <property type="match status" value="1"/>
</dbReference>
<evidence type="ECO:0000313" key="12">
    <source>
        <dbReference type="Proteomes" id="UP000076420"/>
    </source>
</evidence>
<dbReference type="OMA" id="RWIAICY"/>
<proteinExistence type="predicted"/>
<feature type="region of interest" description="Disordered" evidence="8">
    <location>
        <begin position="335"/>
        <end position="357"/>
    </location>
</feature>
<evidence type="ECO:0000313" key="14">
    <source>
        <dbReference type="RefSeq" id="XP_055888855.1"/>
    </source>
</evidence>
<dbReference type="VEuPathDB" id="VectorBase:BGLAX_028738"/>
<keyword evidence="5 9" id="KW-0472">Membrane</keyword>